<dbReference type="EMBL" id="MU003505">
    <property type="protein sequence ID" value="KAF2471181.1"/>
    <property type="molecule type" value="Genomic_DNA"/>
</dbReference>
<sequence>MAPRGGRPDSTSARDDTADNHDRDRNKDRGRNVRNGERDRVGTPTRDSNPPSRARLDSPNGPPRSPRERGVRRNYDARDRYGGRDRSRSPHRRGGRRHDRSPDRRDKKDRDDNDRSTYRDREPPKGPRGGGAYRKPDTRPAAPAKTPTPAPVKAEPKEVEMEDVMQDCPEGMDPEDWMMHRLMGFTQFKSTKDTKVPGNDKNYGVRKDKLMAARQYMNRQGGFNRPLSPSRN</sequence>
<keyword evidence="2" id="KW-1185">Reference proteome</keyword>
<protein>
    <submittedName>
        <fullName evidence="1">Uncharacterized protein</fullName>
    </submittedName>
</protein>
<dbReference type="Proteomes" id="UP000799755">
    <property type="component" value="Unassembled WGS sequence"/>
</dbReference>
<evidence type="ECO:0000313" key="1">
    <source>
        <dbReference type="EMBL" id="KAF2471181.1"/>
    </source>
</evidence>
<accession>A0ACB6QW70</accession>
<proteinExistence type="predicted"/>
<evidence type="ECO:0000313" key="2">
    <source>
        <dbReference type="Proteomes" id="UP000799755"/>
    </source>
</evidence>
<gene>
    <name evidence="1" type="ORF">BDR25DRAFT_285642</name>
</gene>
<name>A0ACB6QW70_9PLEO</name>
<organism evidence="1 2">
    <name type="scientific">Lindgomyces ingoldianus</name>
    <dbReference type="NCBI Taxonomy" id="673940"/>
    <lineage>
        <taxon>Eukaryota</taxon>
        <taxon>Fungi</taxon>
        <taxon>Dikarya</taxon>
        <taxon>Ascomycota</taxon>
        <taxon>Pezizomycotina</taxon>
        <taxon>Dothideomycetes</taxon>
        <taxon>Pleosporomycetidae</taxon>
        <taxon>Pleosporales</taxon>
        <taxon>Lindgomycetaceae</taxon>
        <taxon>Lindgomyces</taxon>
    </lineage>
</organism>
<reference evidence="1" key="1">
    <citation type="journal article" date="2020" name="Stud. Mycol.">
        <title>101 Dothideomycetes genomes: a test case for predicting lifestyles and emergence of pathogens.</title>
        <authorList>
            <person name="Haridas S."/>
            <person name="Albert R."/>
            <person name="Binder M."/>
            <person name="Bloem J."/>
            <person name="Labutti K."/>
            <person name="Salamov A."/>
            <person name="Andreopoulos B."/>
            <person name="Baker S."/>
            <person name="Barry K."/>
            <person name="Bills G."/>
            <person name="Bluhm B."/>
            <person name="Cannon C."/>
            <person name="Castanera R."/>
            <person name="Culley D."/>
            <person name="Daum C."/>
            <person name="Ezra D."/>
            <person name="Gonzalez J."/>
            <person name="Henrissat B."/>
            <person name="Kuo A."/>
            <person name="Liang C."/>
            <person name="Lipzen A."/>
            <person name="Lutzoni F."/>
            <person name="Magnuson J."/>
            <person name="Mondo S."/>
            <person name="Nolan M."/>
            <person name="Ohm R."/>
            <person name="Pangilinan J."/>
            <person name="Park H.-J."/>
            <person name="Ramirez L."/>
            <person name="Alfaro M."/>
            <person name="Sun H."/>
            <person name="Tritt A."/>
            <person name="Yoshinaga Y."/>
            <person name="Zwiers L.-H."/>
            <person name="Turgeon B."/>
            <person name="Goodwin S."/>
            <person name="Spatafora J."/>
            <person name="Crous P."/>
            <person name="Grigoriev I."/>
        </authorList>
    </citation>
    <scope>NUCLEOTIDE SEQUENCE</scope>
    <source>
        <strain evidence="1">ATCC 200398</strain>
    </source>
</reference>
<comment type="caution">
    <text evidence="1">The sequence shown here is derived from an EMBL/GenBank/DDBJ whole genome shotgun (WGS) entry which is preliminary data.</text>
</comment>